<dbReference type="Proteomes" id="UP000243374">
    <property type="component" value="Unassembled WGS sequence"/>
</dbReference>
<protein>
    <recommendedName>
        <fullName evidence="4">Bacteriophage Rz lysis protein</fullName>
    </recommendedName>
</protein>
<gene>
    <name evidence="2" type="ORF">SAMN04487865_1001130</name>
</gene>
<dbReference type="AlphaFoldDB" id="A0A662Z9Q9"/>
<organism evidence="2 3">
    <name type="scientific">Succinivibrio dextrinosolvens</name>
    <dbReference type="NCBI Taxonomy" id="83771"/>
    <lineage>
        <taxon>Bacteria</taxon>
        <taxon>Pseudomonadati</taxon>
        <taxon>Pseudomonadota</taxon>
        <taxon>Gammaproteobacteria</taxon>
        <taxon>Aeromonadales</taxon>
        <taxon>Succinivibrionaceae</taxon>
        <taxon>Succinivibrio</taxon>
    </lineage>
</organism>
<keyword evidence="3" id="KW-1185">Reference proteome</keyword>
<evidence type="ECO:0000256" key="1">
    <source>
        <dbReference type="SAM" id="Coils"/>
    </source>
</evidence>
<keyword evidence="1" id="KW-0175">Coiled coil</keyword>
<dbReference type="EMBL" id="FOSF01000001">
    <property type="protein sequence ID" value="SFJ74558.1"/>
    <property type="molecule type" value="Genomic_DNA"/>
</dbReference>
<name>A0A662Z9Q9_9GAMM</name>
<sequence length="164" mass="18113">MLSIKNTLIAGAVAFAVGYIAGYATRDDQAEIERLNVAKYALEQERANLIQQLEVEHEHQKTAQINAAKTQEDLDDLEKRYASAIDELNALQLQYTEYTDYGTSALSKDASASSAVSQGKCGCSGTDQRKLQKVINEQLIVAKDCDINATYLNNLIEWYGSISK</sequence>
<evidence type="ECO:0008006" key="4">
    <source>
        <dbReference type="Google" id="ProtNLM"/>
    </source>
</evidence>
<dbReference type="RefSeq" id="WP_074837993.1">
    <property type="nucleotide sequence ID" value="NZ_CP047056.1"/>
</dbReference>
<reference evidence="2 3" key="1">
    <citation type="submission" date="2016-10" db="EMBL/GenBank/DDBJ databases">
        <authorList>
            <person name="Varghese N."/>
            <person name="Submissions S."/>
        </authorList>
    </citation>
    <scope>NUCLEOTIDE SEQUENCE [LARGE SCALE GENOMIC DNA]</scope>
    <source>
        <strain evidence="2 3">22B</strain>
    </source>
</reference>
<accession>A0A662Z9Q9</accession>
<evidence type="ECO:0000313" key="2">
    <source>
        <dbReference type="EMBL" id="SFJ74558.1"/>
    </source>
</evidence>
<proteinExistence type="predicted"/>
<evidence type="ECO:0000313" key="3">
    <source>
        <dbReference type="Proteomes" id="UP000243374"/>
    </source>
</evidence>
<feature type="coiled-coil region" evidence="1">
    <location>
        <begin position="32"/>
        <end position="94"/>
    </location>
</feature>